<gene>
    <name evidence="1" type="ORF">D3Z39_12285</name>
</gene>
<dbReference type="Proteomes" id="UP000446348">
    <property type="component" value="Unassembled WGS sequence"/>
</dbReference>
<dbReference type="OrthoDB" id="9925504at2"/>
<sequence length="77" mass="8737">MPAKKDMKQLETLVDDLGVLVYRTEQLSSFCLVINNALEGGNTNENQYIPAFELLGELMMDLSRKFAVQFEKIHSSL</sequence>
<comment type="caution">
    <text evidence="1">The sequence shown here is derived from an EMBL/GenBank/DDBJ whole genome shotgun (WGS) entry which is preliminary data.</text>
</comment>
<dbReference type="RefSeq" id="WP_160210365.1">
    <property type="nucleotide sequence ID" value="NZ_QXWZ01000022.1"/>
</dbReference>
<evidence type="ECO:0000313" key="2">
    <source>
        <dbReference type="Proteomes" id="UP000446348"/>
    </source>
</evidence>
<proteinExistence type="predicted"/>
<organism evidence="1 2">
    <name type="scientific">Anaerotruncus colihominis</name>
    <dbReference type="NCBI Taxonomy" id="169435"/>
    <lineage>
        <taxon>Bacteria</taxon>
        <taxon>Bacillati</taxon>
        <taxon>Bacillota</taxon>
        <taxon>Clostridia</taxon>
        <taxon>Eubacteriales</taxon>
        <taxon>Oscillospiraceae</taxon>
        <taxon>Anaerotruncus</taxon>
    </lineage>
</organism>
<reference evidence="1 2" key="1">
    <citation type="submission" date="2018-08" db="EMBL/GenBank/DDBJ databases">
        <title>Murine metabolic-syndrome-specific gut microbial biobank.</title>
        <authorList>
            <person name="Liu C."/>
        </authorList>
    </citation>
    <scope>NUCLEOTIDE SEQUENCE [LARGE SCALE GENOMIC DNA]</scope>
    <source>
        <strain evidence="1 2">X69</strain>
    </source>
</reference>
<accession>A0A845RPS9</accession>
<dbReference type="EMBL" id="QXWZ01000022">
    <property type="protein sequence ID" value="NBI79632.1"/>
    <property type="molecule type" value="Genomic_DNA"/>
</dbReference>
<protein>
    <submittedName>
        <fullName evidence="1">Uncharacterized protein</fullName>
    </submittedName>
</protein>
<name>A0A845RPS9_9FIRM</name>
<evidence type="ECO:0000313" key="1">
    <source>
        <dbReference type="EMBL" id="NBI79632.1"/>
    </source>
</evidence>
<dbReference type="AlphaFoldDB" id="A0A845RPS9"/>